<sequence length="245" mass="27505">MIVRLAALILLSALPQTKGIPQKIPLIVGKPGDNLTLTCPISGDEAGLFYWYKKMFGYMIETVAVGTLYTLSLQGQFDNPRFNVTKSGGMYFLNIKNVSHEDEGTYFCQSGAAYSMTFTNGTVLTVKEQDLWLLVIVLGALLSCSVVVNLYLLSREHKPVCKDTLTRSAENVSEHFIFINMNVWLSLIEGTASYHTEHDRADGDQPSNTNDEVEALNYVALDFPSRRRERRMNNRELPQDCVYSS</sequence>
<dbReference type="SMART" id="SM00406">
    <property type="entry name" value="IGv"/>
    <property type="match status" value="1"/>
</dbReference>
<evidence type="ECO:0000256" key="7">
    <source>
        <dbReference type="ARBA" id="ARBA00023180"/>
    </source>
</evidence>
<evidence type="ECO:0000313" key="11">
    <source>
        <dbReference type="EMBL" id="TKS72084.1"/>
    </source>
</evidence>
<evidence type="ECO:0000256" key="5">
    <source>
        <dbReference type="ARBA" id="ARBA00023136"/>
    </source>
</evidence>
<feature type="chain" id="PRO_5020287493" evidence="9">
    <location>
        <begin position="20"/>
        <end position="245"/>
    </location>
</feature>
<dbReference type="PANTHER" id="PTHR19433">
    <property type="entry name" value="T-CELL RECEPTOR ALPHA CHAIN V REGION-RELATED"/>
    <property type="match status" value="1"/>
</dbReference>
<dbReference type="InterPro" id="IPR036179">
    <property type="entry name" value="Ig-like_dom_sf"/>
</dbReference>
<keyword evidence="12" id="KW-1185">Reference proteome</keyword>
<dbReference type="InterPro" id="IPR003598">
    <property type="entry name" value="Ig_sub2"/>
</dbReference>
<dbReference type="InterPro" id="IPR003599">
    <property type="entry name" value="Ig_sub"/>
</dbReference>
<protein>
    <submittedName>
        <fullName evidence="11">Ig kappa chain V-V region HP 91A3</fullName>
    </submittedName>
</protein>
<keyword evidence="5 8" id="KW-0472">Membrane</keyword>
<evidence type="ECO:0000256" key="1">
    <source>
        <dbReference type="ARBA" id="ARBA00004236"/>
    </source>
</evidence>
<reference evidence="11 12" key="1">
    <citation type="submission" date="2019-01" db="EMBL/GenBank/DDBJ databases">
        <title>Genome Assembly of Collichthys lucidus.</title>
        <authorList>
            <person name="Cai M."/>
            <person name="Xiao S."/>
        </authorList>
    </citation>
    <scope>NUCLEOTIDE SEQUENCE [LARGE SCALE GENOMIC DNA]</scope>
    <source>
        <strain evidence="11">JT15FE1705JMU</strain>
        <tissue evidence="11">Muscle</tissue>
    </source>
</reference>
<dbReference type="PROSITE" id="PS50835">
    <property type="entry name" value="IG_LIKE"/>
    <property type="match status" value="1"/>
</dbReference>
<dbReference type="SMART" id="SM00408">
    <property type="entry name" value="IGc2"/>
    <property type="match status" value="1"/>
</dbReference>
<keyword evidence="6" id="KW-1015">Disulfide bond</keyword>
<evidence type="ECO:0000313" key="12">
    <source>
        <dbReference type="Proteomes" id="UP000298787"/>
    </source>
</evidence>
<keyword evidence="8" id="KW-0812">Transmembrane</keyword>
<keyword evidence="7" id="KW-0325">Glycoprotein</keyword>
<dbReference type="GO" id="GO:0002376">
    <property type="term" value="P:immune system process"/>
    <property type="evidence" value="ECO:0007669"/>
    <property type="project" value="UniProtKB-KW"/>
</dbReference>
<dbReference type="InterPro" id="IPR052051">
    <property type="entry name" value="TCR_complex_component"/>
</dbReference>
<gene>
    <name evidence="11" type="ORF">D9C73_006157</name>
</gene>
<dbReference type="GO" id="GO:0009617">
    <property type="term" value="P:response to bacterium"/>
    <property type="evidence" value="ECO:0007669"/>
    <property type="project" value="TreeGrafter"/>
</dbReference>
<evidence type="ECO:0000256" key="3">
    <source>
        <dbReference type="ARBA" id="ARBA00022729"/>
    </source>
</evidence>
<dbReference type="InterPro" id="IPR013106">
    <property type="entry name" value="Ig_V-set"/>
</dbReference>
<accession>A0A4U5UC28</accession>
<dbReference type="AlphaFoldDB" id="A0A4U5UC28"/>
<comment type="subcellular location">
    <subcellularLocation>
        <location evidence="1">Cell membrane</location>
    </subcellularLocation>
</comment>
<evidence type="ECO:0000256" key="4">
    <source>
        <dbReference type="ARBA" id="ARBA00022859"/>
    </source>
</evidence>
<evidence type="ECO:0000259" key="10">
    <source>
        <dbReference type="PROSITE" id="PS50835"/>
    </source>
</evidence>
<evidence type="ECO:0000256" key="2">
    <source>
        <dbReference type="ARBA" id="ARBA00022475"/>
    </source>
</evidence>
<dbReference type="EMBL" id="CM014083">
    <property type="protein sequence ID" value="TKS72084.1"/>
    <property type="molecule type" value="Genomic_DNA"/>
</dbReference>
<dbReference type="InterPro" id="IPR013783">
    <property type="entry name" value="Ig-like_fold"/>
</dbReference>
<keyword evidence="3 9" id="KW-0732">Signal</keyword>
<feature type="transmembrane region" description="Helical" evidence="8">
    <location>
        <begin position="131"/>
        <end position="152"/>
    </location>
</feature>
<dbReference type="Pfam" id="PF07686">
    <property type="entry name" value="V-set"/>
    <property type="match status" value="1"/>
</dbReference>
<dbReference type="PANTHER" id="PTHR19433:SF111">
    <property type="entry name" value="T CELL RECEPTOR ALPHA VARIABLE 4"/>
    <property type="match status" value="1"/>
</dbReference>
<keyword evidence="8" id="KW-1133">Transmembrane helix</keyword>
<proteinExistence type="predicted"/>
<evidence type="ECO:0000256" key="6">
    <source>
        <dbReference type="ARBA" id="ARBA00023157"/>
    </source>
</evidence>
<feature type="domain" description="Ig-like" evidence="10">
    <location>
        <begin position="15"/>
        <end position="119"/>
    </location>
</feature>
<organism evidence="11 12">
    <name type="scientific">Collichthys lucidus</name>
    <name type="common">Big head croaker</name>
    <name type="synonym">Sciaena lucida</name>
    <dbReference type="NCBI Taxonomy" id="240159"/>
    <lineage>
        <taxon>Eukaryota</taxon>
        <taxon>Metazoa</taxon>
        <taxon>Chordata</taxon>
        <taxon>Craniata</taxon>
        <taxon>Vertebrata</taxon>
        <taxon>Euteleostomi</taxon>
        <taxon>Actinopterygii</taxon>
        <taxon>Neopterygii</taxon>
        <taxon>Teleostei</taxon>
        <taxon>Neoteleostei</taxon>
        <taxon>Acanthomorphata</taxon>
        <taxon>Eupercaria</taxon>
        <taxon>Sciaenidae</taxon>
        <taxon>Collichthys</taxon>
    </lineage>
</organism>
<dbReference type="SUPFAM" id="SSF48726">
    <property type="entry name" value="Immunoglobulin"/>
    <property type="match status" value="1"/>
</dbReference>
<name>A0A4U5UC28_COLLU</name>
<dbReference type="STRING" id="240159.A0A4U5UC28"/>
<evidence type="ECO:0000256" key="8">
    <source>
        <dbReference type="SAM" id="Phobius"/>
    </source>
</evidence>
<dbReference type="Proteomes" id="UP000298787">
    <property type="component" value="Chromosome 6"/>
</dbReference>
<dbReference type="InterPro" id="IPR007110">
    <property type="entry name" value="Ig-like_dom"/>
</dbReference>
<keyword evidence="4" id="KW-0391">Immunity</keyword>
<dbReference type="GO" id="GO:0005886">
    <property type="term" value="C:plasma membrane"/>
    <property type="evidence" value="ECO:0007669"/>
    <property type="project" value="UniProtKB-SubCell"/>
</dbReference>
<feature type="signal peptide" evidence="9">
    <location>
        <begin position="1"/>
        <end position="19"/>
    </location>
</feature>
<keyword evidence="2" id="KW-1003">Cell membrane</keyword>
<dbReference type="SMART" id="SM00409">
    <property type="entry name" value="IG"/>
    <property type="match status" value="1"/>
</dbReference>
<dbReference type="Gene3D" id="2.60.40.10">
    <property type="entry name" value="Immunoglobulins"/>
    <property type="match status" value="1"/>
</dbReference>
<evidence type="ECO:0000256" key="9">
    <source>
        <dbReference type="SAM" id="SignalP"/>
    </source>
</evidence>
<dbReference type="CDD" id="cd00099">
    <property type="entry name" value="IgV"/>
    <property type="match status" value="1"/>
</dbReference>